<dbReference type="GO" id="GO:0009073">
    <property type="term" value="P:aromatic amino acid family biosynthetic process"/>
    <property type="evidence" value="ECO:0007669"/>
    <property type="project" value="UniProtKB-KW"/>
</dbReference>
<organism evidence="9 10">
    <name type="scientific">Treponema saccharophilum DSM 2985</name>
    <dbReference type="NCBI Taxonomy" id="907348"/>
    <lineage>
        <taxon>Bacteria</taxon>
        <taxon>Pseudomonadati</taxon>
        <taxon>Spirochaetota</taxon>
        <taxon>Spirochaetia</taxon>
        <taxon>Spirochaetales</taxon>
        <taxon>Treponemataceae</taxon>
        <taxon>Treponema</taxon>
    </lineage>
</organism>
<evidence type="ECO:0000256" key="1">
    <source>
        <dbReference type="ARBA" id="ARBA00004811"/>
    </source>
</evidence>
<dbReference type="EMBL" id="AGRW01000039">
    <property type="protein sequence ID" value="EIC02429.1"/>
    <property type="molecule type" value="Genomic_DNA"/>
</dbReference>
<comment type="subcellular location">
    <subcellularLocation>
        <location evidence="7">Cytoplasm</location>
    </subcellularLocation>
</comment>
<comment type="catalytic activity">
    <reaction evidence="6">
        <text>3-phosphoshikimate + phosphoenolpyruvate = 5-O-(1-carboxyvinyl)-3-phosphoshikimate + phosphate</text>
        <dbReference type="Rhea" id="RHEA:21256"/>
        <dbReference type="ChEBI" id="CHEBI:43474"/>
        <dbReference type="ChEBI" id="CHEBI:57701"/>
        <dbReference type="ChEBI" id="CHEBI:58702"/>
        <dbReference type="ChEBI" id="CHEBI:145989"/>
        <dbReference type="EC" id="2.5.1.19"/>
    </reaction>
    <physiologicalReaction direction="left-to-right" evidence="6">
        <dbReference type="Rhea" id="RHEA:21257"/>
    </physiologicalReaction>
</comment>
<dbReference type="PANTHER" id="PTHR21090:SF5">
    <property type="entry name" value="PENTAFUNCTIONAL AROM POLYPEPTIDE"/>
    <property type="match status" value="1"/>
</dbReference>
<dbReference type="PROSITE" id="PS00885">
    <property type="entry name" value="EPSP_SYNTHASE_2"/>
    <property type="match status" value="1"/>
</dbReference>
<dbReference type="InterPro" id="IPR001986">
    <property type="entry name" value="Enolpyruvate_Tfrase_dom"/>
</dbReference>
<feature type="binding site" evidence="7">
    <location>
        <position position="174"/>
    </location>
    <ligand>
        <name>3-phosphoshikimate</name>
        <dbReference type="ChEBI" id="CHEBI:145989"/>
    </ligand>
</feature>
<comment type="function">
    <text evidence="7">Catalyzes the transfer of the enolpyruvyl moiety of phosphoenolpyruvate (PEP) to the 5-hydroxyl of shikimate-3-phosphate (S3P) to produce enolpyruvyl shikimate-3-phosphate and inorganic phosphate.</text>
</comment>
<dbReference type="STRING" id="907348.TresaDRAFT_2071"/>
<sequence>MNIISKKARLSGSVVVPGSKSHTIRALILATLADGTSHIKNPLPSADCLSTAAAVPLIGADVNLNLSTEGEPGTEWTVNGAGKDIHLPDDVVNVGNSGTLLYFLSPIAATFAGDSVFTGDSSIRKRPVLHVIDAVNQLSEKESFVTRPGANGCPMVIRGPIKSGTVKTEGEISSQYVSGLMIAGMLLEGGIRLSLSNPKETPYLTMTQKWLESVGVECTISDDFKEIEVKENRHPKAFSTTIPSDWEGVAFPLVAALIADDGTEITIENIDGSGTQGDDAIVGILKSIGGEIEWNRDERTLRVKKSRLTTEHLPGGELHVKMSPFPDAICALAVAACFTEGTTILEDAEVCRRKETDRLSVLTKELSALGADIEEKKDALIIRGHSPILPDGSKNPAFALHGGITRSYDDHRMAMSLACMGLGLPDGAKIIVQNAECCSVSFPHFFDVMNSIGASFSE</sequence>
<dbReference type="AlphaFoldDB" id="H7EIX2"/>
<dbReference type="EC" id="2.5.1.19" evidence="7"/>
<dbReference type="Pfam" id="PF00275">
    <property type="entry name" value="EPSP_synthase"/>
    <property type="match status" value="1"/>
</dbReference>
<comment type="pathway">
    <text evidence="1 7">Metabolic intermediate biosynthesis; chorismate biosynthesis; chorismate from D-erythrose 4-phosphate and phosphoenolpyruvate: step 6/7.</text>
</comment>
<feature type="binding site" evidence="7">
    <location>
        <position position="175"/>
    </location>
    <ligand>
        <name>phosphoenolpyruvate</name>
        <dbReference type="ChEBI" id="CHEBI:58702"/>
    </ligand>
</feature>
<dbReference type="Proteomes" id="UP000003571">
    <property type="component" value="Unassembled WGS sequence"/>
</dbReference>
<feature type="binding site" evidence="7">
    <location>
        <position position="358"/>
    </location>
    <ligand>
        <name>phosphoenolpyruvate</name>
        <dbReference type="ChEBI" id="CHEBI:58702"/>
    </ligand>
</feature>
<dbReference type="GO" id="GO:0005737">
    <property type="term" value="C:cytoplasm"/>
    <property type="evidence" value="ECO:0007669"/>
    <property type="project" value="UniProtKB-SubCell"/>
</dbReference>
<dbReference type="CDD" id="cd01556">
    <property type="entry name" value="EPSP_synthase"/>
    <property type="match status" value="1"/>
</dbReference>
<feature type="binding site" evidence="7">
    <location>
        <position position="20"/>
    </location>
    <ligand>
        <name>3-phosphoshikimate</name>
        <dbReference type="ChEBI" id="CHEBI:145989"/>
    </ligand>
</feature>
<evidence type="ECO:0000256" key="4">
    <source>
        <dbReference type="ARBA" id="ARBA00022679"/>
    </source>
</evidence>
<keyword evidence="4 7" id="KW-0808">Transferase</keyword>
<evidence type="ECO:0000256" key="2">
    <source>
        <dbReference type="ARBA" id="ARBA00009948"/>
    </source>
</evidence>
<dbReference type="HAMAP" id="MF_00210">
    <property type="entry name" value="EPSP_synth"/>
    <property type="match status" value="1"/>
</dbReference>
<comment type="similarity">
    <text evidence="2 7">Belongs to the EPSP synthase family.</text>
</comment>
<dbReference type="GO" id="GO:0008652">
    <property type="term" value="P:amino acid biosynthetic process"/>
    <property type="evidence" value="ECO:0007669"/>
    <property type="project" value="UniProtKB-KW"/>
</dbReference>
<feature type="binding site" evidence="7">
    <location>
        <position position="173"/>
    </location>
    <ligand>
        <name>3-phosphoshikimate</name>
        <dbReference type="ChEBI" id="CHEBI:145989"/>
    </ligand>
</feature>
<keyword evidence="10" id="KW-1185">Reference proteome</keyword>
<evidence type="ECO:0000313" key="10">
    <source>
        <dbReference type="Proteomes" id="UP000003571"/>
    </source>
</evidence>
<evidence type="ECO:0000259" key="8">
    <source>
        <dbReference type="Pfam" id="PF00275"/>
    </source>
</evidence>
<accession>H7EIX2</accession>
<evidence type="ECO:0000256" key="3">
    <source>
        <dbReference type="ARBA" id="ARBA00022605"/>
    </source>
</evidence>
<dbReference type="UniPathway" id="UPA00053">
    <property type="reaction ID" value="UER00089"/>
</dbReference>
<feature type="binding site" evidence="7">
    <location>
        <position position="98"/>
    </location>
    <ligand>
        <name>phosphoenolpyruvate</name>
        <dbReference type="ChEBI" id="CHEBI:58702"/>
    </ligand>
</feature>
<feature type="domain" description="Enolpyruvate transferase" evidence="8">
    <location>
        <begin position="5"/>
        <end position="449"/>
    </location>
</feature>
<dbReference type="InterPro" id="IPR036968">
    <property type="entry name" value="Enolpyruvate_Tfrase_sf"/>
</dbReference>
<evidence type="ECO:0000256" key="7">
    <source>
        <dbReference type="HAMAP-Rule" id="MF_00210"/>
    </source>
</evidence>
<evidence type="ECO:0000256" key="5">
    <source>
        <dbReference type="ARBA" id="ARBA00023141"/>
    </source>
</evidence>
<comment type="subunit">
    <text evidence="7">Monomer.</text>
</comment>
<reference evidence="9 10" key="1">
    <citation type="submission" date="2011-09" db="EMBL/GenBank/DDBJ databases">
        <title>The draft genome of Treponema saccharophilum DSM 2985.</title>
        <authorList>
            <consortium name="US DOE Joint Genome Institute (JGI-PGF)"/>
            <person name="Lucas S."/>
            <person name="Copeland A."/>
            <person name="Lapidus A."/>
            <person name="Glavina del Rio T."/>
            <person name="Dalin E."/>
            <person name="Tice H."/>
            <person name="Bruce D."/>
            <person name="Goodwin L."/>
            <person name="Pitluck S."/>
            <person name="Peters L."/>
            <person name="Kyrpides N."/>
            <person name="Mavromatis K."/>
            <person name="Ivanova N."/>
            <person name="Markowitz V."/>
            <person name="Cheng J.-F."/>
            <person name="Hugenholtz P."/>
            <person name="Woyke T."/>
            <person name="Wu D."/>
            <person name="Gronow S."/>
            <person name="Wellnitz S."/>
            <person name="Brambilla E."/>
            <person name="Klenk H.-P."/>
            <person name="Eisen J.A."/>
        </authorList>
    </citation>
    <scope>NUCLEOTIDE SEQUENCE [LARGE SCALE GENOMIC DNA]</scope>
    <source>
        <strain evidence="9 10">DSM 2985</strain>
    </source>
</reference>
<evidence type="ECO:0000256" key="6">
    <source>
        <dbReference type="ARBA" id="ARBA00044633"/>
    </source>
</evidence>
<feature type="binding site" evidence="7">
    <location>
        <position position="126"/>
    </location>
    <ligand>
        <name>phosphoenolpyruvate</name>
        <dbReference type="ChEBI" id="CHEBI:58702"/>
    </ligand>
</feature>
<protein>
    <recommendedName>
        <fullName evidence="7">3-phosphoshikimate 1-carboxyvinyltransferase</fullName>
        <ecNumber evidence="7">2.5.1.19</ecNumber>
    </recommendedName>
    <alternativeName>
        <fullName evidence="7">5-enolpyruvylshikimate-3-phosphate synthase</fullName>
        <shortName evidence="7">EPSP synthase</shortName>
        <shortName evidence="7">EPSPS</shortName>
    </alternativeName>
</protein>
<feature type="binding site" evidence="7">
    <location>
        <position position="20"/>
    </location>
    <ligand>
        <name>phosphoenolpyruvate</name>
        <dbReference type="ChEBI" id="CHEBI:58702"/>
    </ligand>
</feature>
<comment type="caution">
    <text evidence="9">The sequence shown here is derived from an EMBL/GenBank/DDBJ whole genome shotgun (WGS) entry which is preliminary data.</text>
</comment>
<feature type="active site" description="Proton acceptor" evidence="7">
    <location>
        <position position="327"/>
    </location>
</feature>
<dbReference type="NCBIfam" id="TIGR01356">
    <property type="entry name" value="aroA"/>
    <property type="match status" value="1"/>
</dbReference>
<dbReference type="Gene3D" id="3.65.10.10">
    <property type="entry name" value="Enolpyruvate transferase domain"/>
    <property type="match status" value="2"/>
</dbReference>
<feature type="binding site" evidence="7">
    <location>
        <position position="175"/>
    </location>
    <ligand>
        <name>3-phosphoshikimate</name>
        <dbReference type="ChEBI" id="CHEBI:145989"/>
    </ligand>
</feature>
<feature type="binding site" evidence="7">
    <location>
        <position position="412"/>
    </location>
    <ligand>
        <name>phosphoenolpyruvate</name>
        <dbReference type="ChEBI" id="CHEBI:58702"/>
    </ligand>
</feature>
<feature type="binding site" evidence="7">
    <location>
        <position position="21"/>
    </location>
    <ligand>
        <name>3-phosphoshikimate</name>
        <dbReference type="ChEBI" id="CHEBI:145989"/>
    </ligand>
</feature>
<feature type="binding site" evidence="7">
    <location>
        <position position="327"/>
    </location>
    <ligand>
        <name>3-phosphoshikimate</name>
        <dbReference type="ChEBI" id="CHEBI:145989"/>
    </ligand>
</feature>
<dbReference type="OrthoDB" id="9809920at2"/>
<dbReference type="InterPro" id="IPR006264">
    <property type="entry name" value="EPSP_synthase"/>
</dbReference>
<dbReference type="PANTHER" id="PTHR21090">
    <property type="entry name" value="AROM/DEHYDROQUINATE SYNTHASE"/>
    <property type="match status" value="1"/>
</dbReference>
<gene>
    <name evidence="7" type="primary">aroA</name>
    <name evidence="9" type="ORF">TresaDRAFT_2071</name>
</gene>
<keyword evidence="5 7" id="KW-0057">Aromatic amino acid biosynthesis</keyword>
<proteinExistence type="inferred from homology"/>
<evidence type="ECO:0000313" key="9">
    <source>
        <dbReference type="EMBL" id="EIC02429.1"/>
    </source>
</evidence>
<dbReference type="GO" id="GO:0009423">
    <property type="term" value="P:chorismate biosynthetic process"/>
    <property type="evidence" value="ECO:0007669"/>
    <property type="project" value="UniProtKB-UniRule"/>
</dbReference>
<dbReference type="GO" id="GO:0003866">
    <property type="term" value="F:3-phosphoshikimate 1-carboxyvinyltransferase activity"/>
    <property type="evidence" value="ECO:0007669"/>
    <property type="project" value="UniProtKB-UniRule"/>
</dbReference>
<dbReference type="RefSeq" id="WP_002703087.1">
    <property type="nucleotide sequence ID" value="NZ_AGRW01000039.1"/>
</dbReference>
<dbReference type="PIRSF" id="PIRSF000505">
    <property type="entry name" value="EPSPS"/>
    <property type="match status" value="1"/>
</dbReference>
<dbReference type="InterPro" id="IPR023193">
    <property type="entry name" value="EPSP_synthase_CS"/>
</dbReference>
<dbReference type="PATRIC" id="fig|907348.3.peg.782"/>
<feature type="binding site" evidence="7">
    <location>
        <position position="25"/>
    </location>
    <ligand>
        <name>3-phosphoshikimate</name>
        <dbReference type="ChEBI" id="CHEBI:145989"/>
    </ligand>
</feature>
<name>H7EIX2_9SPIR</name>
<dbReference type="SUPFAM" id="SSF55205">
    <property type="entry name" value="EPT/RTPC-like"/>
    <property type="match status" value="1"/>
</dbReference>
<keyword evidence="3 7" id="KW-0028">Amino-acid biosynthesis</keyword>
<dbReference type="InterPro" id="IPR013792">
    <property type="entry name" value="RNA3'P_cycl/enolpyr_Trfase_a/b"/>
</dbReference>
<keyword evidence="7" id="KW-0963">Cytoplasm</keyword>
<dbReference type="eggNOG" id="COG0128">
    <property type="taxonomic scope" value="Bacteria"/>
</dbReference>
<comment type="caution">
    <text evidence="7">Lacks conserved residue(s) required for the propagation of feature annotation.</text>
</comment>
<feature type="binding site" evidence="7">
    <location>
        <position position="354"/>
    </location>
    <ligand>
        <name>3-phosphoshikimate</name>
        <dbReference type="ChEBI" id="CHEBI:145989"/>
    </ligand>
</feature>